<feature type="region of interest" description="Disordered" evidence="1">
    <location>
        <begin position="220"/>
        <end position="242"/>
    </location>
</feature>
<dbReference type="RefSeq" id="WP_187555557.1">
    <property type="nucleotide sequence ID" value="NZ_CP060716.1"/>
</dbReference>
<feature type="domain" description="DUF1990" evidence="2">
    <location>
        <begin position="35"/>
        <end position="183"/>
    </location>
</feature>
<dbReference type="EMBL" id="CP060716">
    <property type="protein sequence ID" value="QNN63089.1"/>
    <property type="molecule type" value="Genomic_DNA"/>
</dbReference>
<reference evidence="3 4" key="1">
    <citation type="submission" date="2020-08" db="EMBL/GenBank/DDBJ databases">
        <title>Genome sequence of Leucobacter denitrificans KACC 14055T.</title>
        <authorList>
            <person name="Hyun D.-W."/>
            <person name="Bae J.-W."/>
        </authorList>
    </citation>
    <scope>NUCLEOTIDE SEQUENCE [LARGE SCALE GENOMIC DNA]</scope>
    <source>
        <strain evidence="3 4">KACC 14055</strain>
    </source>
</reference>
<gene>
    <name evidence="3" type="ORF">H9L06_01555</name>
</gene>
<evidence type="ECO:0000256" key="1">
    <source>
        <dbReference type="SAM" id="MobiDB-lite"/>
    </source>
</evidence>
<proteinExistence type="predicted"/>
<evidence type="ECO:0000313" key="4">
    <source>
        <dbReference type="Proteomes" id="UP000515934"/>
    </source>
</evidence>
<protein>
    <submittedName>
        <fullName evidence="3">DUF1990 family protein</fullName>
    </submittedName>
</protein>
<organism evidence="3 4">
    <name type="scientific">Leucobacter denitrificans</name>
    <dbReference type="NCBI Taxonomy" id="683042"/>
    <lineage>
        <taxon>Bacteria</taxon>
        <taxon>Bacillati</taxon>
        <taxon>Actinomycetota</taxon>
        <taxon>Actinomycetes</taxon>
        <taxon>Micrococcales</taxon>
        <taxon>Microbacteriaceae</taxon>
        <taxon>Leucobacter</taxon>
    </lineage>
</organism>
<dbReference type="Pfam" id="PF09348">
    <property type="entry name" value="DUF1990"/>
    <property type="match status" value="1"/>
</dbReference>
<name>A0A7G9S5G4_9MICO</name>
<evidence type="ECO:0000313" key="3">
    <source>
        <dbReference type="EMBL" id="QNN63089.1"/>
    </source>
</evidence>
<accession>A0A7G9S5G4</accession>
<dbReference type="AlphaFoldDB" id="A0A7G9S5G4"/>
<dbReference type="InterPro" id="IPR018960">
    <property type="entry name" value="DUF1990"/>
</dbReference>
<dbReference type="KEGG" id="ldn:H9L06_01555"/>
<keyword evidence="4" id="KW-1185">Reference proteome</keyword>
<dbReference type="Proteomes" id="UP000515934">
    <property type="component" value="Chromosome"/>
</dbReference>
<evidence type="ECO:0000259" key="2">
    <source>
        <dbReference type="Pfam" id="PF09348"/>
    </source>
</evidence>
<sequence length="242" mass="25674">MSAETPGPRRSNYSSMPVAYAAIGASSAPDLLRFPPAESTPYEETLQLGSGTERFLTAANLLMTWGAQRVAGVEVVDIDPGEPSEYPGVHFTETGTPELGAAREELFTPEGEAYLLAGTTASFVVGSKDPRRILVVTTVNESNRLGFAWGDRDEVAGYGEQQLTVEIREDSTVWAVARGFTFQSSTGITAGLKQRAHVKEAVAQAQAFLQALAPGAALRNGVAKPADEPDENDQSADDQPSA</sequence>